<dbReference type="InterPro" id="IPR017907">
    <property type="entry name" value="Znf_RING_CS"/>
</dbReference>
<dbReference type="PROSITE" id="PS50089">
    <property type="entry name" value="ZF_RING_2"/>
    <property type="match status" value="1"/>
</dbReference>
<proteinExistence type="predicted"/>
<accession>A0ABD3RHS9</accession>
<organism evidence="7 8">
    <name type="scientific">Cyclostephanos tholiformis</name>
    <dbReference type="NCBI Taxonomy" id="382380"/>
    <lineage>
        <taxon>Eukaryota</taxon>
        <taxon>Sar</taxon>
        <taxon>Stramenopiles</taxon>
        <taxon>Ochrophyta</taxon>
        <taxon>Bacillariophyta</taxon>
        <taxon>Coscinodiscophyceae</taxon>
        <taxon>Thalassiosirophycidae</taxon>
        <taxon>Stephanodiscales</taxon>
        <taxon>Stephanodiscaceae</taxon>
        <taxon>Cyclostephanos</taxon>
    </lineage>
</organism>
<evidence type="ECO:0000256" key="5">
    <source>
        <dbReference type="SAM" id="MobiDB-lite"/>
    </source>
</evidence>
<dbReference type="InterPro" id="IPR001841">
    <property type="entry name" value="Znf_RING"/>
</dbReference>
<evidence type="ECO:0000256" key="2">
    <source>
        <dbReference type="ARBA" id="ARBA00022771"/>
    </source>
</evidence>
<keyword evidence="8" id="KW-1185">Reference proteome</keyword>
<keyword evidence="3" id="KW-0862">Zinc</keyword>
<feature type="domain" description="RING-type" evidence="6">
    <location>
        <begin position="26"/>
        <end position="100"/>
    </location>
</feature>
<dbReference type="AlphaFoldDB" id="A0ABD3RHS9"/>
<keyword evidence="2 4" id="KW-0863">Zinc-finger</keyword>
<evidence type="ECO:0000256" key="4">
    <source>
        <dbReference type="PROSITE-ProRule" id="PRU00175"/>
    </source>
</evidence>
<reference evidence="7 8" key="1">
    <citation type="submission" date="2024-10" db="EMBL/GenBank/DDBJ databases">
        <title>Updated reference genomes for cyclostephanoid diatoms.</title>
        <authorList>
            <person name="Roberts W.R."/>
            <person name="Alverson A.J."/>
        </authorList>
    </citation>
    <scope>NUCLEOTIDE SEQUENCE [LARGE SCALE GENOMIC DNA]</scope>
    <source>
        <strain evidence="7 8">AJA228-03</strain>
    </source>
</reference>
<dbReference type="InterPro" id="IPR013083">
    <property type="entry name" value="Znf_RING/FYVE/PHD"/>
</dbReference>
<dbReference type="Gene3D" id="3.30.40.10">
    <property type="entry name" value="Zinc/RING finger domain, C3HC4 (zinc finger)"/>
    <property type="match status" value="1"/>
</dbReference>
<dbReference type="PROSITE" id="PS00518">
    <property type="entry name" value="ZF_RING_1"/>
    <property type="match status" value="1"/>
</dbReference>
<evidence type="ECO:0000313" key="7">
    <source>
        <dbReference type="EMBL" id="KAL3811336.1"/>
    </source>
</evidence>
<gene>
    <name evidence="7" type="ORF">ACHAXA_007401</name>
</gene>
<feature type="region of interest" description="Disordered" evidence="5">
    <location>
        <begin position="1"/>
        <end position="51"/>
    </location>
</feature>
<dbReference type="SUPFAM" id="SSF57850">
    <property type="entry name" value="RING/U-box"/>
    <property type="match status" value="1"/>
</dbReference>
<feature type="region of interest" description="Disordered" evidence="5">
    <location>
        <begin position="185"/>
        <end position="213"/>
    </location>
</feature>
<dbReference type="Proteomes" id="UP001530377">
    <property type="component" value="Unassembled WGS sequence"/>
</dbReference>
<keyword evidence="1" id="KW-0479">Metal-binding</keyword>
<comment type="caution">
    <text evidence="7">The sequence shown here is derived from an EMBL/GenBank/DDBJ whole genome shotgun (WGS) entry which is preliminary data.</text>
</comment>
<dbReference type="GO" id="GO:0008270">
    <property type="term" value="F:zinc ion binding"/>
    <property type="evidence" value="ECO:0007669"/>
    <property type="project" value="UniProtKB-KW"/>
</dbReference>
<evidence type="ECO:0000256" key="1">
    <source>
        <dbReference type="ARBA" id="ARBA00022723"/>
    </source>
</evidence>
<feature type="compositionally biased region" description="Acidic residues" evidence="5">
    <location>
        <begin position="190"/>
        <end position="203"/>
    </location>
</feature>
<sequence>MARAAATTATSKDDDDDDEDSTVPSCPVCLISSNDFRDGDDDDAGGKTHDDDVVPTTFVRTPCDHVFCRSCMERVLLRRPTGRMGDRRVVPTLGPCPMCREVVSLFDLRPAEESATTTTENGGPSSFVYGDESDASSWPVANCRYRQRVLLPIQDPNSTPWALIGRKGPIEGHGIEFRFHDPAPSFRIVDEDDDDDDDDEDGEGGGGGQHDKDRRSAIVFDEYHFDEYHFHRGSMTFTGRVTFEDRPMRGKLDGRRYNALACTLNFSDDGRYIRVGDLNWRYRPRVDDNDVENVRIDGMYRWRSVEVDVGALVYQRYEAGDSPPGRDVRPSSGPRYRPDAIWGNTFCQGLCVGMASYHFLEGDDDDDGGGGGSGGYRAYISYESPRTTMWPPLDNGDTVPPRVHFRNIRWEDDTRTFRGDICWEIDYGTTWMNESKWSYEMRFDPTYAFVESGTVVRSMGEPPHRFGIDLIYINAALETPLREVLQRGARTGDYLDMVRRWRDCNASSATLDMLGEVAMNVMDERGSMIDFNL</sequence>
<dbReference type="SMART" id="SM00184">
    <property type="entry name" value="RING"/>
    <property type="match status" value="1"/>
</dbReference>
<evidence type="ECO:0000259" key="6">
    <source>
        <dbReference type="PROSITE" id="PS50089"/>
    </source>
</evidence>
<evidence type="ECO:0000313" key="8">
    <source>
        <dbReference type="Proteomes" id="UP001530377"/>
    </source>
</evidence>
<dbReference type="EMBL" id="JALLPB020000267">
    <property type="protein sequence ID" value="KAL3811336.1"/>
    <property type="molecule type" value="Genomic_DNA"/>
</dbReference>
<feature type="compositionally biased region" description="Low complexity" evidence="5">
    <location>
        <begin position="1"/>
        <end position="10"/>
    </location>
</feature>
<protein>
    <recommendedName>
        <fullName evidence="6">RING-type domain-containing protein</fullName>
    </recommendedName>
</protein>
<evidence type="ECO:0000256" key="3">
    <source>
        <dbReference type="ARBA" id="ARBA00022833"/>
    </source>
</evidence>
<name>A0ABD3RHS9_9STRA</name>